<dbReference type="PANTHER" id="PTHR30204">
    <property type="entry name" value="REDOX-CYCLING DRUG-SENSING TRANSCRIPTIONAL ACTIVATOR SOXR"/>
    <property type="match status" value="1"/>
</dbReference>
<dbReference type="Pfam" id="PF13411">
    <property type="entry name" value="MerR_1"/>
    <property type="match status" value="1"/>
</dbReference>
<dbReference type="Gene3D" id="1.10.1660.10">
    <property type="match status" value="1"/>
</dbReference>
<keyword evidence="1" id="KW-0238">DNA-binding</keyword>
<evidence type="ECO:0000256" key="1">
    <source>
        <dbReference type="ARBA" id="ARBA00023125"/>
    </source>
</evidence>
<evidence type="ECO:0000313" key="4">
    <source>
        <dbReference type="Proteomes" id="UP001299546"/>
    </source>
</evidence>
<dbReference type="SMART" id="SM00422">
    <property type="entry name" value="HTH_MERR"/>
    <property type="match status" value="1"/>
</dbReference>
<protein>
    <submittedName>
        <fullName evidence="3">MerR family transcriptional regulator</fullName>
    </submittedName>
</protein>
<dbReference type="RefSeq" id="WP_066737392.1">
    <property type="nucleotide sequence ID" value="NZ_JAJCIQ010000006.1"/>
</dbReference>
<sequence length="284" mass="32882">MKTVKEVSHLTGISVRTLHYYDEIGLLKPTRISEAGYRLYDDKALEELQQILFFREFDMPLKEIKAVMGNPDLDKNQLLSNQKKILVLKKERLERIIASIEDILEGDNKMDFEVFSKAEIEQMYEQMSQNMTEEQKKIFVQEYGSMEAFEKHFVESASGEEAQKNFAKVVEWYGDKDSTLYAAKAPENSEIVEAYSKRYEQVIKKLVSMKGKDVTTFEVKQIVGELDFVVKQLYRMKDVTAFMLQTAEMYMDNKEMQESLDQIHGGGSAMFIGKALKAFYGSHE</sequence>
<dbReference type="SUPFAM" id="SSF46955">
    <property type="entry name" value="Putative DNA-binding domain"/>
    <property type="match status" value="1"/>
</dbReference>
<dbReference type="InterPro" id="IPR047057">
    <property type="entry name" value="MerR_fam"/>
</dbReference>
<dbReference type="PANTHER" id="PTHR30204:SF90">
    <property type="entry name" value="HTH-TYPE TRANSCRIPTIONAL ACTIVATOR MTA"/>
    <property type="match status" value="1"/>
</dbReference>
<comment type="caution">
    <text evidence="3">The sequence shown here is derived from an EMBL/GenBank/DDBJ whole genome shotgun (WGS) entry which is preliminary data.</text>
</comment>
<evidence type="ECO:0000313" key="3">
    <source>
        <dbReference type="EMBL" id="MCB7387554.1"/>
    </source>
</evidence>
<dbReference type="EMBL" id="JAJCIS010000005">
    <property type="protein sequence ID" value="MCB7387554.1"/>
    <property type="molecule type" value="Genomic_DNA"/>
</dbReference>
<dbReference type="PROSITE" id="PS50937">
    <property type="entry name" value="HTH_MERR_2"/>
    <property type="match status" value="1"/>
</dbReference>
<dbReference type="Proteomes" id="UP001299546">
    <property type="component" value="Unassembled WGS sequence"/>
</dbReference>
<organism evidence="3 4">
    <name type="scientific">Bariatricus massiliensis</name>
    <dbReference type="NCBI Taxonomy" id="1745713"/>
    <lineage>
        <taxon>Bacteria</taxon>
        <taxon>Bacillati</taxon>
        <taxon>Bacillota</taxon>
        <taxon>Clostridia</taxon>
        <taxon>Lachnospirales</taxon>
        <taxon>Lachnospiraceae</taxon>
        <taxon>Bariatricus</taxon>
    </lineage>
</organism>
<proteinExistence type="predicted"/>
<gene>
    <name evidence="3" type="ORF">LIZ65_09650</name>
</gene>
<dbReference type="InterPro" id="IPR009061">
    <property type="entry name" value="DNA-bd_dom_put_sf"/>
</dbReference>
<reference evidence="3 4" key="1">
    <citation type="submission" date="2021-10" db="EMBL/GenBank/DDBJ databases">
        <title>Collection of gut derived symbiotic bacterial strains cultured from healthy donors.</title>
        <authorList>
            <person name="Lin H."/>
            <person name="Littmann E."/>
            <person name="Kohout C."/>
            <person name="Pamer E.G."/>
        </authorList>
    </citation>
    <scope>NUCLEOTIDE SEQUENCE [LARGE SCALE GENOMIC DNA]</scope>
    <source>
        <strain evidence="3 4">DFI.1.165</strain>
    </source>
</reference>
<dbReference type="InterPro" id="IPR000551">
    <property type="entry name" value="MerR-type_HTH_dom"/>
</dbReference>
<dbReference type="CDD" id="cd01106">
    <property type="entry name" value="HTH_TipAL-Mta"/>
    <property type="match status" value="1"/>
</dbReference>
<feature type="domain" description="HTH merR-type" evidence="2">
    <location>
        <begin position="1"/>
        <end position="70"/>
    </location>
</feature>
<accession>A0ABS8DGK6</accession>
<keyword evidence="4" id="KW-1185">Reference proteome</keyword>
<evidence type="ECO:0000259" key="2">
    <source>
        <dbReference type="PROSITE" id="PS50937"/>
    </source>
</evidence>
<name>A0ABS8DGK6_9FIRM</name>